<dbReference type="AlphaFoldDB" id="A0A6J7G8K4"/>
<proteinExistence type="predicted"/>
<protein>
    <submittedName>
        <fullName evidence="3">Unannotated protein</fullName>
    </submittedName>
</protein>
<dbReference type="PANTHER" id="PTHR35176:SF6">
    <property type="entry name" value="HEME OXYGENASE HI_0854-RELATED"/>
    <property type="match status" value="1"/>
</dbReference>
<dbReference type="Pfam" id="PF01243">
    <property type="entry name" value="PNPOx_N"/>
    <property type="match status" value="1"/>
</dbReference>
<dbReference type="Gene3D" id="2.30.110.10">
    <property type="entry name" value="Electron Transport, Fmn-binding Protein, Chain A"/>
    <property type="match status" value="1"/>
</dbReference>
<dbReference type="EMBL" id="CAFBMR010000006">
    <property type="protein sequence ID" value="CAB4904501.1"/>
    <property type="molecule type" value="Genomic_DNA"/>
</dbReference>
<reference evidence="3" key="1">
    <citation type="submission" date="2020-05" db="EMBL/GenBank/DDBJ databases">
        <authorList>
            <person name="Chiriac C."/>
            <person name="Salcher M."/>
            <person name="Ghai R."/>
            <person name="Kavagutti S V."/>
        </authorList>
    </citation>
    <scope>NUCLEOTIDE SEQUENCE</scope>
</reference>
<dbReference type="InterPro" id="IPR012349">
    <property type="entry name" value="Split_barrel_FMN-bd"/>
</dbReference>
<dbReference type="GO" id="GO:0070967">
    <property type="term" value="F:coenzyme F420 binding"/>
    <property type="evidence" value="ECO:0007669"/>
    <property type="project" value="TreeGrafter"/>
</dbReference>
<name>A0A6J7G8K4_9ZZZZ</name>
<evidence type="ECO:0000259" key="2">
    <source>
        <dbReference type="Pfam" id="PF01243"/>
    </source>
</evidence>
<dbReference type="InterPro" id="IPR019920">
    <property type="entry name" value="F420-binding_dom_put"/>
</dbReference>
<evidence type="ECO:0000256" key="1">
    <source>
        <dbReference type="ARBA" id="ARBA00023002"/>
    </source>
</evidence>
<dbReference type="GO" id="GO:0016627">
    <property type="term" value="F:oxidoreductase activity, acting on the CH-CH group of donors"/>
    <property type="evidence" value="ECO:0007669"/>
    <property type="project" value="TreeGrafter"/>
</dbReference>
<gene>
    <name evidence="3" type="ORF">UFOPK3610_00328</name>
</gene>
<feature type="domain" description="Pyridoxamine 5'-phosphate oxidase N-terminal" evidence="2">
    <location>
        <begin position="6"/>
        <end position="130"/>
    </location>
</feature>
<dbReference type="PANTHER" id="PTHR35176">
    <property type="entry name" value="HEME OXYGENASE HI_0854-RELATED"/>
    <property type="match status" value="1"/>
</dbReference>
<sequence>MTATFNERVRKVLDAPNLALVATVDSSGAPCVQPTWFDTDGDTLRINTQEGRAWPERVRRDARVSICVVNATETTEYVEVRGRVIEETREGGLEHIDTLSRKYLGIDYPHHYEGEERTVFRIKPDKVIYVNLLEAIPGVPPVSER</sequence>
<dbReference type="GO" id="GO:0005829">
    <property type="term" value="C:cytosol"/>
    <property type="evidence" value="ECO:0007669"/>
    <property type="project" value="TreeGrafter"/>
</dbReference>
<dbReference type="InterPro" id="IPR011576">
    <property type="entry name" value="Pyridox_Oxase_N"/>
</dbReference>
<dbReference type="NCBIfam" id="TIGR03618">
    <property type="entry name" value="Rv1155_F420"/>
    <property type="match status" value="1"/>
</dbReference>
<dbReference type="SUPFAM" id="SSF50475">
    <property type="entry name" value="FMN-binding split barrel"/>
    <property type="match status" value="1"/>
</dbReference>
<evidence type="ECO:0000313" key="3">
    <source>
        <dbReference type="EMBL" id="CAB4904501.1"/>
    </source>
</evidence>
<accession>A0A6J7G8K4</accession>
<keyword evidence="1" id="KW-0560">Oxidoreductase</keyword>
<dbReference type="InterPro" id="IPR052019">
    <property type="entry name" value="F420H2_bilvrd_red/Heme_oxyg"/>
</dbReference>
<organism evidence="3">
    <name type="scientific">freshwater metagenome</name>
    <dbReference type="NCBI Taxonomy" id="449393"/>
    <lineage>
        <taxon>unclassified sequences</taxon>
        <taxon>metagenomes</taxon>
        <taxon>ecological metagenomes</taxon>
    </lineage>
</organism>